<accession>A0A6N1MYN6</accession>
<dbReference type="RefSeq" id="WP_174894002.1">
    <property type="nucleotide sequence ID" value="NZ_CP054803.1"/>
</dbReference>
<organism evidence="1 2">
    <name type="scientific">Acinetobacter lwoffii</name>
    <dbReference type="NCBI Taxonomy" id="28090"/>
    <lineage>
        <taxon>Bacteria</taxon>
        <taxon>Pseudomonadati</taxon>
        <taxon>Pseudomonadota</taxon>
        <taxon>Gammaproteobacteria</taxon>
        <taxon>Moraxellales</taxon>
        <taxon>Moraxellaceae</taxon>
        <taxon>Acinetobacter</taxon>
    </lineage>
</organism>
<proteinExistence type="predicted"/>
<dbReference type="AlphaFoldDB" id="A0A6N1MYN6"/>
<protein>
    <submittedName>
        <fullName evidence="1">Uncharacterized protein</fullName>
    </submittedName>
</protein>
<reference evidence="1 2" key="1">
    <citation type="submission" date="2019-11" db="EMBL/GenBank/DDBJ databases">
        <title>FDA dAtabase for Regulatory Grade micrObial Sequences (FDA-ARGOS): Supporting development and validation of Infectious Disease Dx tests.</title>
        <authorList>
            <person name="Patel R."/>
            <person name="Rucinski S."/>
            <person name="Tallon L."/>
            <person name="Sadzewicz L."/>
            <person name="Vavikolanu K."/>
            <person name="Mehta A."/>
            <person name="Aluvathingal J."/>
            <person name="Nadendla S."/>
            <person name="Nandy P."/>
            <person name="Geyer C."/>
            <person name="Yan Y."/>
            <person name="Sichtig H."/>
        </authorList>
    </citation>
    <scope>NUCLEOTIDE SEQUENCE [LARGE SCALE GENOMIC DNA]</scope>
    <source>
        <strain evidence="1 2">FDAARGOS_557</strain>
    </source>
</reference>
<evidence type="ECO:0000313" key="1">
    <source>
        <dbReference type="EMBL" id="QKU19975.1"/>
    </source>
</evidence>
<evidence type="ECO:0000313" key="2">
    <source>
        <dbReference type="Proteomes" id="UP000509126"/>
    </source>
</evidence>
<sequence>MIKQLEPAEIIRDQYGFWTHPVFSKYLECVIGDSEGMTGEQFEELKLHFNVDFSKVEMEFDAPEDVAERYWDQEELEAVAYWNPSKPKGDGDWFLVSINDTEDGPVAWWAKPKNTIDKQVNLMDQFIESGEFDKTLNDFFGLPESVVQSLKEVS</sequence>
<dbReference type="Proteomes" id="UP000509126">
    <property type="component" value="Chromosome"/>
</dbReference>
<dbReference type="EMBL" id="CP054803">
    <property type="protein sequence ID" value="QKU19975.1"/>
    <property type="molecule type" value="Genomic_DNA"/>
</dbReference>
<gene>
    <name evidence="1" type="ORF">FOB19_12800</name>
</gene>
<name>A0A6N1MYN6_ACILW</name>